<feature type="transmembrane region" description="Helical" evidence="1">
    <location>
        <begin position="37"/>
        <end position="54"/>
    </location>
</feature>
<dbReference type="AlphaFoldDB" id="A0A0M1VW02"/>
<gene>
    <name evidence="2" type="ORF">FSCG_01333</name>
</gene>
<evidence type="ECO:0000313" key="2">
    <source>
        <dbReference type="EMBL" id="EEO40620.1"/>
    </source>
</evidence>
<dbReference type="EMBL" id="ACDE02000018">
    <property type="protein sequence ID" value="EEO40620.1"/>
    <property type="molecule type" value="Genomic_DNA"/>
</dbReference>
<dbReference type="Proteomes" id="UP000004925">
    <property type="component" value="Unassembled WGS sequence"/>
</dbReference>
<dbReference type="RefSeq" id="WP_008803218.1">
    <property type="nucleotide sequence ID" value="NZ_KQ235737.1"/>
</dbReference>
<dbReference type="HOGENOM" id="CLU_214350_0_0_0"/>
<evidence type="ECO:0000256" key="1">
    <source>
        <dbReference type="SAM" id="Phobius"/>
    </source>
</evidence>
<name>A0A0M1VW02_FUSVC</name>
<protein>
    <submittedName>
        <fullName evidence="2">Uncharacterized protein</fullName>
    </submittedName>
</protein>
<evidence type="ECO:0000313" key="3">
    <source>
        <dbReference type="Proteomes" id="UP000004925"/>
    </source>
</evidence>
<keyword evidence="1" id="KW-1133">Transmembrane helix</keyword>
<organism evidence="2 3">
    <name type="scientific">Fusobacterium vincentii 4_1_13</name>
    <dbReference type="NCBI Taxonomy" id="469606"/>
    <lineage>
        <taxon>Bacteria</taxon>
        <taxon>Fusobacteriati</taxon>
        <taxon>Fusobacteriota</taxon>
        <taxon>Fusobacteriia</taxon>
        <taxon>Fusobacteriales</taxon>
        <taxon>Fusobacteriaceae</taxon>
        <taxon>Fusobacterium</taxon>
    </lineage>
</organism>
<proteinExistence type="predicted"/>
<feature type="transmembrane region" description="Helical" evidence="1">
    <location>
        <begin position="12"/>
        <end position="31"/>
    </location>
</feature>
<accession>A0A0M1VW02</accession>
<keyword evidence="1" id="KW-0472">Membrane</keyword>
<keyword evidence="1" id="KW-0812">Transmembrane</keyword>
<reference evidence="2 3" key="1">
    <citation type="submission" date="2011-10" db="EMBL/GenBank/DDBJ databases">
        <title>The Genome Sequence of Fusobacterium sp. 4_1_13.</title>
        <authorList>
            <consortium name="The Broad Institute Genome Sequencing Platform"/>
            <person name="Earl A."/>
            <person name="Ward D."/>
            <person name="Feldgarden M."/>
            <person name="Gevers D."/>
            <person name="Strauss J."/>
            <person name="Ambrose C."/>
            <person name="Allen-Vercoe E."/>
            <person name="Young S.K."/>
            <person name="Zeng Q."/>
            <person name="Gargeya S."/>
            <person name="Fitzgerald M."/>
            <person name="Haas B."/>
            <person name="Abouelleil A."/>
            <person name="Alvarado L."/>
            <person name="Arachchi H.M."/>
            <person name="Berlin A."/>
            <person name="Brown A."/>
            <person name="Chapman S.B."/>
            <person name="Chen Z."/>
            <person name="Dunbar C."/>
            <person name="Freedman E."/>
            <person name="Gearin G."/>
            <person name="Goldberg J."/>
            <person name="Griggs A."/>
            <person name="Gujja S."/>
            <person name="Heiman D."/>
            <person name="Howarth C."/>
            <person name="Larson L."/>
            <person name="Lui A."/>
            <person name="MacDonald P.J."/>
            <person name="Montmayeur A."/>
            <person name="Murphy C."/>
            <person name="Neiman D."/>
            <person name="Pearson M."/>
            <person name="Priest M."/>
            <person name="Roberts A."/>
            <person name="Saif S."/>
            <person name="Shea T."/>
            <person name="Shenoy N."/>
            <person name="Sisk P."/>
            <person name="Stolte C."/>
            <person name="Sykes S."/>
            <person name="Wortman J."/>
            <person name="Nusbaum C."/>
            <person name="Birren B."/>
        </authorList>
    </citation>
    <scope>NUCLEOTIDE SEQUENCE [LARGE SCALE GENOMIC DNA]</scope>
    <source>
        <strain evidence="2 3">4_1_13</strain>
    </source>
</reference>
<comment type="caution">
    <text evidence="2">The sequence shown here is derived from an EMBL/GenBank/DDBJ whole genome shotgun (WGS) entry which is preliminary data.</text>
</comment>
<sequence>MKDLENFKENIKFILILIFLTILIFFMGLFITNSIGYSVVLIYFILSFLLPMLII</sequence>